<evidence type="ECO:0000259" key="2">
    <source>
        <dbReference type="SMART" id="SM00385"/>
    </source>
</evidence>
<comment type="caution">
    <text evidence="3">The sequence shown here is derived from an EMBL/GenBank/DDBJ whole genome shotgun (WGS) entry which is preliminary data.</text>
</comment>
<feature type="domain" description="Cyclin-like" evidence="2">
    <location>
        <begin position="77"/>
        <end position="160"/>
    </location>
</feature>
<evidence type="ECO:0000313" key="4">
    <source>
        <dbReference type="Proteomes" id="UP001295423"/>
    </source>
</evidence>
<dbReference type="InterPro" id="IPR039361">
    <property type="entry name" value="Cyclin"/>
</dbReference>
<proteinExistence type="inferred from homology"/>
<dbReference type="Proteomes" id="UP001295423">
    <property type="component" value="Unassembled WGS sequence"/>
</dbReference>
<dbReference type="PANTHER" id="PTHR10177">
    <property type="entry name" value="CYCLINS"/>
    <property type="match status" value="1"/>
</dbReference>
<dbReference type="SMART" id="SM00385">
    <property type="entry name" value="CYCLIN"/>
    <property type="match status" value="1"/>
</dbReference>
<dbReference type="InterPro" id="IPR013763">
    <property type="entry name" value="Cyclin-like_dom"/>
</dbReference>
<reference evidence="3" key="1">
    <citation type="submission" date="2023-08" db="EMBL/GenBank/DDBJ databases">
        <authorList>
            <person name="Audoor S."/>
            <person name="Bilcke G."/>
        </authorList>
    </citation>
    <scope>NUCLEOTIDE SEQUENCE</scope>
</reference>
<dbReference type="InterPro" id="IPR036915">
    <property type="entry name" value="Cyclin-like_sf"/>
</dbReference>
<dbReference type="InterPro" id="IPR006671">
    <property type="entry name" value="Cyclin_N"/>
</dbReference>
<sequence length="357" mass="39979">MTTSLDLNQIQDEIAAMQRQEQSYYCRQQQQMDPLSHYPLTSSNSVLSWHSQHSLPSMHRSKARPNVHHPFRQYMVQWMHTIHDTFQLCPVVVPTAIYYLDSLTCAPNNPLDYQLCGLTSLHLAVKVHETRIFQLRQLLEMGNVCFTEEKVIETERRILSTCAWKLHPPVPEAYLYILGKLFAQNPQIPTTAMQILRTSLVQNLQAKPSVIAYASLLASMEQSYISVEQKQAYCRDIMRVSGLTATSPGLAQTYKVLGVSAAAAASTAPTPVSVPIPQVIPVVKTSSPKSRMRPQIIVQDDIPAADFSSLLLSPETFDDGEYREVITCGQDAIEVTFCNKPGLDFLDTISPRSVEGL</sequence>
<comment type="similarity">
    <text evidence="1">Belongs to the cyclin family.</text>
</comment>
<dbReference type="AlphaFoldDB" id="A0AAD2JH64"/>
<keyword evidence="4" id="KW-1185">Reference proteome</keyword>
<name>A0AAD2JH64_9STRA</name>
<dbReference type="Pfam" id="PF00134">
    <property type="entry name" value="Cyclin_N"/>
    <property type="match status" value="1"/>
</dbReference>
<evidence type="ECO:0000256" key="1">
    <source>
        <dbReference type="RuleBase" id="RU000383"/>
    </source>
</evidence>
<accession>A0AAD2JH64</accession>
<organism evidence="3 4">
    <name type="scientific">Cylindrotheca closterium</name>
    <dbReference type="NCBI Taxonomy" id="2856"/>
    <lineage>
        <taxon>Eukaryota</taxon>
        <taxon>Sar</taxon>
        <taxon>Stramenopiles</taxon>
        <taxon>Ochrophyta</taxon>
        <taxon>Bacillariophyta</taxon>
        <taxon>Bacillariophyceae</taxon>
        <taxon>Bacillariophycidae</taxon>
        <taxon>Bacillariales</taxon>
        <taxon>Bacillariaceae</taxon>
        <taxon>Cylindrotheca</taxon>
    </lineage>
</organism>
<keyword evidence="1" id="KW-0195">Cyclin</keyword>
<gene>
    <name evidence="3" type="ORF">CYCCA115_LOCUS11866</name>
</gene>
<evidence type="ECO:0000313" key="3">
    <source>
        <dbReference type="EMBL" id="CAJ1948981.1"/>
    </source>
</evidence>
<dbReference type="Gene3D" id="1.10.472.10">
    <property type="entry name" value="Cyclin-like"/>
    <property type="match status" value="2"/>
</dbReference>
<dbReference type="EMBL" id="CAKOGP040001758">
    <property type="protein sequence ID" value="CAJ1948981.1"/>
    <property type="molecule type" value="Genomic_DNA"/>
</dbReference>
<dbReference type="SUPFAM" id="SSF47954">
    <property type="entry name" value="Cyclin-like"/>
    <property type="match status" value="1"/>
</dbReference>
<protein>
    <recommendedName>
        <fullName evidence="2">Cyclin-like domain-containing protein</fullName>
    </recommendedName>
</protein>